<sequence length="135" mass="13365">MAVQLSVAVRNAMLDAIETTIGATAVLRIRTGAQPATCATADSGTVVATITLPADYFSAASGGTKSLLGTWTDASADAAGTAGHFRIYDSTGVTCGYQGTVTATGGGGDMTVDNVVFAAGQSFTVTTFTITAGNA</sequence>
<protein>
    <submittedName>
        <fullName evidence="1">Uncharacterized protein</fullName>
    </submittedName>
</protein>
<reference evidence="1" key="1">
    <citation type="submission" date="2020-04" db="EMBL/GenBank/DDBJ databases">
        <authorList>
            <person name="Chiriac C."/>
            <person name="Salcher M."/>
            <person name="Ghai R."/>
            <person name="Kavagutti S V."/>
        </authorList>
    </citation>
    <scope>NUCLEOTIDE SEQUENCE</scope>
</reference>
<evidence type="ECO:0000313" key="1">
    <source>
        <dbReference type="EMBL" id="CAB4152621.1"/>
    </source>
</evidence>
<name>A0A6J5N3P2_9CAUD</name>
<proteinExistence type="predicted"/>
<organism evidence="1">
    <name type="scientific">uncultured Caudovirales phage</name>
    <dbReference type="NCBI Taxonomy" id="2100421"/>
    <lineage>
        <taxon>Viruses</taxon>
        <taxon>Duplodnaviria</taxon>
        <taxon>Heunggongvirae</taxon>
        <taxon>Uroviricota</taxon>
        <taxon>Caudoviricetes</taxon>
        <taxon>Peduoviridae</taxon>
        <taxon>Maltschvirus</taxon>
        <taxon>Maltschvirus maltsch</taxon>
    </lineage>
</organism>
<dbReference type="EMBL" id="LR796592">
    <property type="protein sequence ID" value="CAB4152621.1"/>
    <property type="molecule type" value="Genomic_DNA"/>
</dbReference>
<gene>
    <name evidence="1" type="ORF">UFOVP605_16</name>
</gene>
<accession>A0A6J5N3P2</accession>